<reference evidence="5" key="1">
    <citation type="submission" date="2022-02" db="EMBL/GenBank/DDBJ databases">
        <authorList>
            <person name="Henning P.M."/>
            <person name="McCubbin A.G."/>
            <person name="Shore J.S."/>
        </authorList>
    </citation>
    <scope>NUCLEOTIDE SEQUENCE</scope>
    <source>
        <strain evidence="5">F60SS</strain>
        <tissue evidence="5">Leaves</tissue>
    </source>
</reference>
<keyword evidence="6" id="KW-1185">Reference proteome</keyword>
<sequence length="929" mass="103326">MKPSFSLTAPSPTPSLLFPPPNLRSLRFKYSSPPHRTHRFPTHSLPSNSNNSSPPPLRANQTLPTPQQPLQQPPRTVFPGGYKRPELKLPTIVLRVDPDDLLSREDGEEALDLVDGAVAGSAGIVVLDGSGAGKRLYEAACLLKSVVKDRAFLLVSERVDIASAVNASGVVLSDQGLPAVVARNMMISSNPDSVLLPLVGRNVQTPNAASSATTTEGADFLIYSGEGEEHFDVEVFSGLKNVKIPTFVVYASHGESMADMEASKILESGASGLVISLGDLKVFKDDALSQLLDGKESQDQIESINKLEQLAVENDIRGKSKVAGFVRVEDREKELIKREKSVLREAVNLIQKATPMMEEISLLIDAVAQIDEPFSLAIVGEFNSGKSTVINALLGKRYLNEGVVPTTNEITFLRYSKYDAEEEQRCERHPDGQYICYLPAPILEEMNIVDTPGTNVILQRQQRLTEEFVPRADLLLFVISADRPLTESEVTFLRYTQQWKKKVVFVLNKCDLYRNASELEEAISFIKENTRKLLNTENVTLYPVSARSALEAKLSTSSEVEKDYKESLVSESHWKLSRFHEFEKFLYSFLDGSTNTGMERMKLKLETPIAIAERLLSASETLVKQDCQYAKQDLNTASKIIDSVKDYAMKMENESITWRRNTISLIDETRSRILELVESTLQLSNIDLVVSYIFKAEKSANMPATMRIQNDIIGPALSDVQKLLKDYTLWLQSNNTREGKLYNESFERMLPSIIIPNSQFHSETSALAREAEISLRVIENFSAGAASKLFEQEIREVFVGTFGGLGAAGFSASLLTSVLPTTLEDLLALGLCSAGGFIAISTFPARRRAMVEKVNRIADGFAREVEEAMQKDLLETVERMEKFVNTIGRPYQDAAQKRIDKLLDLQDQLSNAEKELRILRAEIQNLHVS</sequence>
<feature type="transmembrane region" description="Helical" evidence="3">
    <location>
        <begin position="797"/>
        <end position="820"/>
    </location>
</feature>
<feature type="region of interest" description="Disordered" evidence="2">
    <location>
        <begin position="1"/>
        <end position="81"/>
    </location>
</feature>
<feature type="compositionally biased region" description="Pro residues" evidence="2">
    <location>
        <begin position="11"/>
        <end position="22"/>
    </location>
</feature>
<dbReference type="FunFam" id="3.40.50.300:FF:001052">
    <property type="entry name" value="Probable transmembrane GTPase FZO-like, chloroplastic"/>
    <property type="match status" value="1"/>
</dbReference>
<keyword evidence="3" id="KW-0472">Membrane</keyword>
<protein>
    <recommendedName>
        <fullName evidence="4">G domain-containing protein</fullName>
    </recommendedName>
</protein>
<evidence type="ECO:0000259" key="4">
    <source>
        <dbReference type="Pfam" id="PF01926"/>
    </source>
</evidence>
<keyword evidence="1" id="KW-0175">Coiled coil</keyword>
<dbReference type="InterPro" id="IPR013785">
    <property type="entry name" value="Aldolase_TIM"/>
</dbReference>
<dbReference type="EMBL" id="JAKUCV010002332">
    <property type="protein sequence ID" value="KAJ4843024.1"/>
    <property type="molecule type" value="Genomic_DNA"/>
</dbReference>
<dbReference type="InterPro" id="IPR005225">
    <property type="entry name" value="Small_GTP-bd"/>
</dbReference>
<evidence type="ECO:0000256" key="3">
    <source>
        <dbReference type="SAM" id="Phobius"/>
    </source>
</evidence>
<feature type="compositionally biased region" description="Low complexity" evidence="2">
    <location>
        <begin position="1"/>
        <end position="10"/>
    </location>
</feature>
<dbReference type="SUPFAM" id="SSF52540">
    <property type="entry name" value="P-loop containing nucleoside triphosphate hydrolases"/>
    <property type="match status" value="1"/>
</dbReference>
<keyword evidence="3" id="KW-0812">Transmembrane</keyword>
<comment type="caution">
    <text evidence="5">The sequence shown here is derived from an EMBL/GenBank/DDBJ whole genome shotgun (WGS) entry which is preliminary data.</text>
</comment>
<name>A0A9Q0G668_9ROSI</name>
<dbReference type="CDD" id="cd09912">
    <property type="entry name" value="DLP_2"/>
    <property type="match status" value="1"/>
</dbReference>
<dbReference type="PANTHER" id="PTHR43681">
    <property type="entry name" value="TRANSMEMBRANE GTPASE FZO"/>
    <property type="match status" value="1"/>
</dbReference>
<feature type="coiled-coil region" evidence="1">
    <location>
        <begin position="895"/>
        <end position="929"/>
    </location>
</feature>
<evidence type="ECO:0000256" key="1">
    <source>
        <dbReference type="SAM" id="Coils"/>
    </source>
</evidence>
<keyword evidence="3" id="KW-1133">Transmembrane helix</keyword>
<dbReference type="NCBIfam" id="TIGR00231">
    <property type="entry name" value="small_GTP"/>
    <property type="match status" value="1"/>
</dbReference>
<dbReference type="Proteomes" id="UP001141552">
    <property type="component" value="Unassembled WGS sequence"/>
</dbReference>
<dbReference type="GO" id="GO:0031969">
    <property type="term" value="C:chloroplast membrane"/>
    <property type="evidence" value="ECO:0007669"/>
    <property type="project" value="TreeGrafter"/>
</dbReference>
<dbReference type="FunFam" id="3.20.20.70:FF:000243">
    <property type="entry name" value="Probable transmembrane GTPase FZO-like, chloroplastic"/>
    <property type="match status" value="1"/>
</dbReference>
<feature type="domain" description="G" evidence="4">
    <location>
        <begin position="376"/>
        <end position="509"/>
    </location>
</feature>
<dbReference type="GO" id="GO:0010027">
    <property type="term" value="P:thylakoid membrane organization"/>
    <property type="evidence" value="ECO:0007669"/>
    <property type="project" value="TreeGrafter"/>
</dbReference>
<dbReference type="Gene3D" id="3.20.20.70">
    <property type="entry name" value="Aldolase class I"/>
    <property type="match status" value="1"/>
</dbReference>
<feature type="transmembrane region" description="Helical" evidence="3">
    <location>
        <begin position="826"/>
        <end position="845"/>
    </location>
</feature>
<dbReference type="AlphaFoldDB" id="A0A9Q0G668"/>
<feature type="compositionally biased region" description="Low complexity" evidence="2">
    <location>
        <begin position="61"/>
        <end position="74"/>
    </location>
</feature>
<gene>
    <name evidence="5" type="ORF">Tsubulata_045568</name>
</gene>
<dbReference type="PANTHER" id="PTHR43681:SF1">
    <property type="entry name" value="SARCALUMENIN"/>
    <property type="match status" value="1"/>
</dbReference>
<proteinExistence type="predicted"/>
<dbReference type="InterPro" id="IPR006073">
    <property type="entry name" value="GTP-bd"/>
</dbReference>
<evidence type="ECO:0000313" key="6">
    <source>
        <dbReference type="Proteomes" id="UP001141552"/>
    </source>
</evidence>
<dbReference type="InterPro" id="IPR027417">
    <property type="entry name" value="P-loop_NTPase"/>
</dbReference>
<organism evidence="5 6">
    <name type="scientific">Turnera subulata</name>
    <dbReference type="NCBI Taxonomy" id="218843"/>
    <lineage>
        <taxon>Eukaryota</taxon>
        <taxon>Viridiplantae</taxon>
        <taxon>Streptophyta</taxon>
        <taxon>Embryophyta</taxon>
        <taxon>Tracheophyta</taxon>
        <taxon>Spermatophyta</taxon>
        <taxon>Magnoliopsida</taxon>
        <taxon>eudicotyledons</taxon>
        <taxon>Gunneridae</taxon>
        <taxon>Pentapetalae</taxon>
        <taxon>rosids</taxon>
        <taxon>fabids</taxon>
        <taxon>Malpighiales</taxon>
        <taxon>Passifloraceae</taxon>
        <taxon>Turnera</taxon>
    </lineage>
</organism>
<dbReference type="OrthoDB" id="422720at2759"/>
<reference evidence="5" key="2">
    <citation type="journal article" date="2023" name="Plants (Basel)">
        <title>Annotation of the Turnera subulata (Passifloraceae) Draft Genome Reveals the S-Locus Evolved after the Divergence of Turneroideae from Passifloroideae in a Stepwise Manner.</title>
        <authorList>
            <person name="Henning P.M."/>
            <person name="Roalson E.H."/>
            <person name="Mir W."/>
            <person name="McCubbin A.G."/>
            <person name="Shore J.S."/>
        </authorList>
    </citation>
    <scope>NUCLEOTIDE SEQUENCE</scope>
    <source>
        <strain evidence="5">F60SS</strain>
    </source>
</reference>
<dbReference type="Pfam" id="PF01926">
    <property type="entry name" value="MMR_HSR1"/>
    <property type="match status" value="1"/>
</dbReference>
<evidence type="ECO:0000256" key="2">
    <source>
        <dbReference type="SAM" id="MobiDB-lite"/>
    </source>
</evidence>
<dbReference type="InterPro" id="IPR051943">
    <property type="entry name" value="TRAFAC_Dynamin-like_GTPase"/>
</dbReference>
<evidence type="ECO:0000313" key="5">
    <source>
        <dbReference type="EMBL" id="KAJ4843024.1"/>
    </source>
</evidence>
<dbReference type="GO" id="GO:0005525">
    <property type="term" value="F:GTP binding"/>
    <property type="evidence" value="ECO:0007669"/>
    <property type="project" value="InterPro"/>
</dbReference>
<dbReference type="Gene3D" id="3.40.50.300">
    <property type="entry name" value="P-loop containing nucleotide triphosphate hydrolases"/>
    <property type="match status" value="1"/>
</dbReference>
<accession>A0A9Q0G668</accession>